<dbReference type="AlphaFoldDB" id="A0A9P0XB61"/>
<evidence type="ECO:0000256" key="1">
    <source>
        <dbReference type="SAM" id="Phobius"/>
    </source>
</evidence>
<keyword evidence="1" id="KW-0472">Membrane</keyword>
<keyword evidence="1" id="KW-1133">Transmembrane helix</keyword>
<accession>A0A9P0XB61</accession>
<dbReference type="Proteomes" id="UP001152562">
    <property type="component" value="Unassembled WGS sequence"/>
</dbReference>
<dbReference type="EMBL" id="CALOZG010000005">
    <property type="protein sequence ID" value="CAH4028631.1"/>
    <property type="molecule type" value="Genomic_DNA"/>
</dbReference>
<keyword evidence="1" id="KW-0812">Transmembrane</keyword>
<comment type="caution">
    <text evidence="2">The sequence shown here is derived from an EMBL/GenBank/DDBJ whole genome shotgun (WGS) entry which is preliminary data.</text>
</comment>
<proteinExistence type="predicted"/>
<sequence length="112" mass="12613">MRRLISAYINKYINHTCESCPRICRSLLYSAFVVDRQKFYTWDAQTKVWATATSLANLQTQGFLLGLSVIGLIGILGNVWSNMLRPLLCASSAVPPPLSVEVTPRKTRPYSY</sequence>
<feature type="transmembrane region" description="Helical" evidence="1">
    <location>
        <begin position="63"/>
        <end position="81"/>
    </location>
</feature>
<name>A0A9P0XB61_PIEBR</name>
<gene>
    <name evidence="2" type="ORF">PIBRA_LOCUS5447</name>
</gene>
<reference evidence="2" key="1">
    <citation type="submission" date="2022-05" db="EMBL/GenBank/DDBJ databases">
        <authorList>
            <person name="Okamura Y."/>
        </authorList>
    </citation>
    <scope>NUCLEOTIDE SEQUENCE</scope>
</reference>
<protein>
    <submittedName>
        <fullName evidence="2">Uncharacterized protein</fullName>
    </submittedName>
</protein>
<organism evidence="2 3">
    <name type="scientific">Pieris brassicae</name>
    <name type="common">White butterfly</name>
    <name type="synonym">Large white butterfly</name>
    <dbReference type="NCBI Taxonomy" id="7116"/>
    <lineage>
        <taxon>Eukaryota</taxon>
        <taxon>Metazoa</taxon>
        <taxon>Ecdysozoa</taxon>
        <taxon>Arthropoda</taxon>
        <taxon>Hexapoda</taxon>
        <taxon>Insecta</taxon>
        <taxon>Pterygota</taxon>
        <taxon>Neoptera</taxon>
        <taxon>Endopterygota</taxon>
        <taxon>Lepidoptera</taxon>
        <taxon>Glossata</taxon>
        <taxon>Ditrysia</taxon>
        <taxon>Papilionoidea</taxon>
        <taxon>Pieridae</taxon>
        <taxon>Pierinae</taxon>
        <taxon>Pieris</taxon>
    </lineage>
</organism>
<evidence type="ECO:0000313" key="2">
    <source>
        <dbReference type="EMBL" id="CAH4028631.1"/>
    </source>
</evidence>
<evidence type="ECO:0000313" key="3">
    <source>
        <dbReference type="Proteomes" id="UP001152562"/>
    </source>
</evidence>
<keyword evidence="3" id="KW-1185">Reference proteome</keyword>